<evidence type="ECO:0000313" key="1">
    <source>
        <dbReference type="EMBL" id="MBB5294883.1"/>
    </source>
</evidence>
<sequence>MSRLPLDDPRWNELTNAYGSAGDIPVLLRELEKPSESWAWDDEPMYSLWSSLWHQGDVYTASYAAVPYLLDAVKLAPPEGQATLINLAASIMAT</sequence>
<comment type="caution">
    <text evidence="2">The sequence shown here is derived from an EMBL/GenBank/DDBJ whole genome shotgun (WGS) entry which is preliminary data.</text>
</comment>
<organism evidence="2 3">
    <name type="scientific">Deinococcus metallilatus</name>
    <dbReference type="NCBI Taxonomy" id="1211322"/>
    <lineage>
        <taxon>Bacteria</taxon>
        <taxon>Thermotogati</taxon>
        <taxon>Deinococcota</taxon>
        <taxon>Deinococci</taxon>
        <taxon>Deinococcales</taxon>
        <taxon>Deinococcaceae</taxon>
        <taxon>Deinococcus</taxon>
    </lineage>
</organism>
<evidence type="ECO:0000313" key="4">
    <source>
        <dbReference type="Proteomes" id="UP000536909"/>
    </source>
</evidence>
<evidence type="ECO:0000313" key="3">
    <source>
        <dbReference type="Proteomes" id="UP000308000"/>
    </source>
</evidence>
<gene>
    <name evidence="2" type="ORF">FCS05_07140</name>
    <name evidence="1" type="ORF">HNQ10_001704</name>
</gene>
<proteinExistence type="predicted"/>
<dbReference type="Proteomes" id="UP000536909">
    <property type="component" value="Unassembled WGS sequence"/>
</dbReference>
<reference evidence="2 3" key="1">
    <citation type="submission" date="2019-04" db="EMBL/GenBank/DDBJ databases">
        <title>Deinococcus metalilatus MA1002 mutant No.5.</title>
        <authorList>
            <person name="Park W."/>
            <person name="Park C."/>
        </authorList>
    </citation>
    <scope>NUCLEOTIDE SEQUENCE [LARGE SCALE GENOMIC DNA]</scope>
    <source>
        <strain evidence="2 3">MA1002-m5</strain>
    </source>
</reference>
<protein>
    <submittedName>
        <fullName evidence="2">Uncharacterized protein</fullName>
    </submittedName>
</protein>
<dbReference type="AlphaFoldDB" id="A0AAJ5F424"/>
<dbReference type="Proteomes" id="UP000308000">
    <property type="component" value="Unassembled WGS sequence"/>
</dbReference>
<accession>A0AAJ5F424</accession>
<reference evidence="1 4" key="2">
    <citation type="submission" date="2020-08" db="EMBL/GenBank/DDBJ databases">
        <title>Genomic Encyclopedia of Type Strains, Phase IV (KMG-IV): sequencing the most valuable type-strain genomes for metagenomic binning, comparative biology and taxonomic classification.</title>
        <authorList>
            <person name="Goeker M."/>
        </authorList>
    </citation>
    <scope>NUCLEOTIDE SEQUENCE [LARGE SCALE GENOMIC DNA]</scope>
    <source>
        <strain evidence="1 4">DSM 105434</strain>
    </source>
</reference>
<dbReference type="EMBL" id="VBRC01000004">
    <property type="protein sequence ID" value="TLK28932.1"/>
    <property type="molecule type" value="Genomic_DNA"/>
</dbReference>
<name>A0AAJ5F424_9DEIO</name>
<dbReference type="RefSeq" id="WP_129119735.1">
    <property type="nucleotide sequence ID" value="NZ_BSUI01000017.1"/>
</dbReference>
<evidence type="ECO:0000313" key="2">
    <source>
        <dbReference type="EMBL" id="TLK28932.1"/>
    </source>
</evidence>
<keyword evidence="4" id="KW-1185">Reference proteome</keyword>
<dbReference type="EMBL" id="JACHFV010000005">
    <property type="protein sequence ID" value="MBB5294883.1"/>
    <property type="molecule type" value="Genomic_DNA"/>
</dbReference>